<sequence>MNSEDTNLEEESSPPTPRQSSLPRGTRAISVGAAGRSSRVTLSMVLERQYQNLELEQQKLRLEIEKLQMEKTKLKMEIQLPSGSVLSSLEQVKTYLLTDGTCKCGLECPLILHKVFNFSPGAAVKQRTAEDVKADEDVTKHCNHKRKIIAVATLHKSATPMVPLRSATPRAIKKKPQEGLPNSISSDCKNPLRMMLSDQRHYQAELSLAQQQELYTSYTRVQLGSAEHGQSPYRGRYCGMLSSASYGDGSLSPRTDPFGSPDTFTRGNLSFHGASSPSPIHGNGRIPLSPPGVLLRSLPVAQAYCAVVGRTKVPLSPTITAKSPVMKKTVCGFPPRADVPRTVFCHKAQIPQAPGPHPQPPPPLPPSCTLQKKQLSSEKDPLGILDPIPSKPVSQSTMAINPNPLTFQPNIESQVPMMNVIIPPAIVPLPSNLPLPTVKPGPMGHGGHVQRVQHAASTSISPSLVTSPAHMTSSGMARVEASPQRSRSSSTSSDHGSFIMPTGPQGPCGSMKVPPRSPRSSMGSPHPSLPSSPSTKPDPLHQYKDVPSQLLVGMNNSMFSPGSAGNGPQKGHPGLLGMPLNKILTRHNAASFPASSLLSAAAKAQLANQNKLTGGGSGGNGVNGGNGGNSSNPGLVSSCGGMADGHSTLNTPMFPPNPGIMLPTSEGQSGRAALRDKLMAQQRDPLRKRKQLISGSNCNNMVFSMLKSQMGCPRHPGPVEQLRTGARTASLPSNTSMAQLLQSMSCQSSHMAGGNTSVCMGLNQDQLQFGEGAMQTVQAQHRLHCREELHSRGYDSRHPVSGMVNQMQVTPTGNCRLLGPASLGNPSSGHPNPHPHRLTHHNHEPQGCCYILGRANMVSTLPNCNGSCSQTILEPDDTLNCSVNNPKLGNLQPHNSSQMFQQMGQPQLIQGFQETQGFQFHAFPENPFPDSSSSSPMACLFQNFQGSLPESISDPNKQTSTHSVVTLHPKSAGIASLPQLRDSLHELQPQALGPSAGPHGLEGLPGGGGETVDAIYRAVVDTASKGTHVVITTTVSGTTQANPVPALSAMSAFTASIGEPINLSRAVNAVIHGHRGAHQEVHPQVGHPRKNSEHGKCTPEEGEAHKFFRSPSRRASRGQWDEAGLGPGMDSHAPWQGHEFLECSTHVRSSPPTERANTVDPTGAPQEHKHPSPTLQPGDKAFLEEGFHFNNCKQATLNFKERPVEHCTHMNGGPPPVPTLLGRGYGDILGPPRQDLMAEDHSPGSSTSLEGPLVKDHIHYNGHYNGCAPSPSDTKSLSSEEDLRQPDSPSSNELLHYQPQTFNMGDLVWGQLKSFPPWPVKLMNEDQVHNPGMENSEQDKVEPERLKTLTEDLEALNKATKRNRKGGKLNNHLEAAIHEAMSELDKMSGSVFTRCHRETDRSRGGRSLDNIECVVHQSSNKTLTVYIQSLNF</sequence>
<dbReference type="GO" id="GO:0005634">
    <property type="term" value="C:nucleus"/>
    <property type="evidence" value="ECO:0007669"/>
    <property type="project" value="TreeGrafter"/>
</dbReference>
<evidence type="ECO:0000313" key="4">
    <source>
        <dbReference type="EMBL" id="KAJ8349812.1"/>
    </source>
</evidence>
<dbReference type="EMBL" id="JAINUF010000009">
    <property type="protein sequence ID" value="KAJ8349812.1"/>
    <property type="molecule type" value="Genomic_DNA"/>
</dbReference>
<feature type="domain" description="PWWP" evidence="3">
    <location>
        <begin position="1304"/>
        <end position="1328"/>
    </location>
</feature>
<feature type="compositionally biased region" description="Acidic residues" evidence="2">
    <location>
        <begin position="1"/>
        <end position="12"/>
    </location>
</feature>
<feature type="region of interest" description="Disordered" evidence="2">
    <location>
        <begin position="1080"/>
        <end position="1180"/>
    </location>
</feature>
<proteinExistence type="predicted"/>
<dbReference type="GO" id="GO:0010369">
    <property type="term" value="C:chromocenter"/>
    <property type="evidence" value="ECO:0007669"/>
    <property type="project" value="TreeGrafter"/>
</dbReference>
<dbReference type="PANTHER" id="PTHR16112:SF18">
    <property type="entry name" value="METHYL-CPG-BINDING DOMAIN PROTEIN 5"/>
    <property type="match status" value="1"/>
</dbReference>
<feature type="region of interest" description="Disordered" evidence="2">
    <location>
        <begin position="1231"/>
        <end position="1295"/>
    </location>
</feature>
<comment type="caution">
    <text evidence="4">The sequence shown here is derived from an EMBL/GenBank/DDBJ whole genome shotgun (WGS) entry which is preliminary data.</text>
</comment>
<accession>A0A9Q1F2I6</accession>
<feature type="region of interest" description="Disordered" evidence="2">
    <location>
        <begin position="443"/>
        <end position="574"/>
    </location>
</feature>
<keyword evidence="1" id="KW-0175">Coiled coil</keyword>
<feature type="compositionally biased region" description="Low complexity" evidence="2">
    <location>
        <begin position="629"/>
        <end position="638"/>
    </location>
</feature>
<feature type="compositionally biased region" description="Low complexity" evidence="2">
    <location>
        <begin position="518"/>
        <end position="537"/>
    </location>
</feature>
<feature type="compositionally biased region" description="Low complexity" evidence="2">
    <location>
        <begin position="482"/>
        <end position="497"/>
    </location>
</feature>
<dbReference type="SUPFAM" id="SSF63748">
    <property type="entry name" value="Tudor/PWWP/MBT"/>
    <property type="match status" value="1"/>
</dbReference>
<feature type="compositionally biased region" description="Polar residues" evidence="2">
    <location>
        <begin position="455"/>
        <end position="475"/>
    </location>
</feature>
<feature type="region of interest" description="Disordered" evidence="2">
    <location>
        <begin position="1"/>
        <end position="30"/>
    </location>
</feature>
<name>A0A9Q1F2I6_SYNKA</name>
<keyword evidence="5" id="KW-1185">Reference proteome</keyword>
<evidence type="ECO:0000256" key="2">
    <source>
        <dbReference type="SAM" id="MobiDB-lite"/>
    </source>
</evidence>
<feature type="coiled-coil region" evidence="1">
    <location>
        <begin position="43"/>
        <end position="77"/>
    </location>
</feature>
<dbReference type="Proteomes" id="UP001152622">
    <property type="component" value="Chromosome 9"/>
</dbReference>
<feature type="compositionally biased region" description="Pro residues" evidence="2">
    <location>
        <begin position="353"/>
        <end position="366"/>
    </location>
</feature>
<dbReference type="OrthoDB" id="641149at2759"/>
<evidence type="ECO:0000256" key="1">
    <source>
        <dbReference type="SAM" id="Coils"/>
    </source>
</evidence>
<dbReference type="CDD" id="cd20141">
    <property type="entry name" value="PWWP_MBD5"/>
    <property type="match status" value="1"/>
</dbReference>
<organism evidence="4 5">
    <name type="scientific">Synaphobranchus kaupii</name>
    <name type="common">Kaup's arrowtooth eel</name>
    <dbReference type="NCBI Taxonomy" id="118154"/>
    <lineage>
        <taxon>Eukaryota</taxon>
        <taxon>Metazoa</taxon>
        <taxon>Chordata</taxon>
        <taxon>Craniata</taxon>
        <taxon>Vertebrata</taxon>
        <taxon>Euteleostomi</taxon>
        <taxon>Actinopterygii</taxon>
        <taxon>Neopterygii</taxon>
        <taxon>Teleostei</taxon>
        <taxon>Anguilliformes</taxon>
        <taxon>Synaphobranchidae</taxon>
        <taxon>Synaphobranchus</taxon>
    </lineage>
</organism>
<dbReference type="Pfam" id="PF00855">
    <property type="entry name" value="PWWP"/>
    <property type="match status" value="1"/>
</dbReference>
<feature type="region of interest" description="Disordered" evidence="2">
    <location>
        <begin position="349"/>
        <end position="376"/>
    </location>
</feature>
<feature type="region of interest" description="Disordered" evidence="2">
    <location>
        <begin position="612"/>
        <end position="671"/>
    </location>
</feature>
<dbReference type="Gene3D" id="2.30.30.140">
    <property type="match status" value="1"/>
</dbReference>
<dbReference type="PROSITE" id="PS50812">
    <property type="entry name" value="PWWP"/>
    <property type="match status" value="1"/>
</dbReference>
<gene>
    <name evidence="4" type="ORF">SKAU_G00249420</name>
</gene>
<dbReference type="GO" id="GO:0003682">
    <property type="term" value="F:chromatin binding"/>
    <property type="evidence" value="ECO:0007669"/>
    <property type="project" value="TreeGrafter"/>
</dbReference>
<feature type="compositionally biased region" description="Gly residues" evidence="2">
    <location>
        <begin position="613"/>
        <end position="628"/>
    </location>
</feature>
<feature type="compositionally biased region" description="Basic and acidic residues" evidence="2">
    <location>
        <begin position="1090"/>
        <end position="1106"/>
    </location>
</feature>
<dbReference type="InterPro" id="IPR000313">
    <property type="entry name" value="PWWP_dom"/>
</dbReference>
<reference evidence="4" key="1">
    <citation type="journal article" date="2023" name="Science">
        <title>Genome structures resolve the early diversification of teleost fishes.</title>
        <authorList>
            <person name="Parey E."/>
            <person name="Louis A."/>
            <person name="Montfort J."/>
            <person name="Bouchez O."/>
            <person name="Roques C."/>
            <person name="Iampietro C."/>
            <person name="Lluch J."/>
            <person name="Castinel A."/>
            <person name="Donnadieu C."/>
            <person name="Desvignes T."/>
            <person name="Floi Bucao C."/>
            <person name="Jouanno E."/>
            <person name="Wen M."/>
            <person name="Mejri S."/>
            <person name="Dirks R."/>
            <person name="Jansen H."/>
            <person name="Henkel C."/>
            <person name="Chen W.J."/>
            <person name="Zahm M."/>
            <person name="Cabau C."/>
            <person name="Klopp C."/>
            <person name="Thompson A.W."/>
            <person name="Robinson-Rechavi M."/>
            <person name="Braasch I."/>
            <person name="Lecointre G."/>
            <person name="Bobe J."/>
            <person name="Postlethwait J.H."/>
            <person name="Berthelot C."/>
            <person name="Roest Crollius H."/>
            <person name="Guiguen Y."/>
        </authorList>
    </citation>
    <scope>NUCLEOTIDE SEQUENCE</scope>
    <source>
        <strain evidence="4">WJC10195</strain>
    </source>
</reference>
<dbReference type="PANTHER" id="PTHR16112">
    <property type="entry name" value="METHYL-CPG BINDING PROTEIN, DROSOPHILA"/>
    <property type="match status" value="1"/>
</dbReference>
<feature type="compositionally biased region" description="Polar residues" evidence="2">
    <location>
        <begin position="1146"/>
        <end position="1160"/>
    </location>
</feature>
<feature type="compositionally biased region" description="Basic residues" evidence="2">
    <location>
        <begin position="1107"/>
        <end position="1116"/>
    </location>
</feature>
<evidence type="ECO:0000313" key="5">
    <source>
        <dbReference type="Proteomes" id="UP001152622"/>
    </source>
</evidence>
<protein>
    <recommendedName>
        <fullName evidence="3">PWWP domain-containing protein</fullName>
    </recommendedName>
</protein>
<evidence type="ECO:0000259" key="3">
    <source>
        <dbReference type="PROSITE" id="PS50812"/>
    </source>
</evidence>